<keyword evidence="2 7" id="KW-1003">Cell membrane</keyword>
<dbReference type="OrthoDB" id="9802264at2"/>
<comment type="function">
    <text evidence="7">Part of the ABC transporter complex PotABCD involved in spermidine/putrescine import. Responsible for energy coupling to the transport system.</text>
</comment>
<evidence type="ECO:0000256" key="3">
    <source>
        <dbReference type="ARBA" id="ARBA00022741"/>
    </source>
</evidence>
<keyword evidence="5 7" id="KW-1278">Translocase</keyword>
<dbReference type="Gene3D" id="2.40.50.100">
    <property type="match status" value="1"/>
</dbReference>
<dbReference type="InterPro" id="IPR005893">
    <property type="entry name" value="PotA-like"/>
</dbReference>
<evidence type="ECO:0000313" key="9">
    <source>
        <dbReference type="EMBL" id="OPJ56186.1"/>
    </source>
</evidence>
<dbReference type="Proteomes" id="UP000190080">
    <property type="component" value="Unassembled WGS sequence"/>
</dbReference>
<dbReference type="PROSITE" id="PS50893">
    <property type="entry name" value="ABC_TRANSPORTER_2"/>
    <property type="match status" value="1"/>
</dbReference>
<keyword evidence="10" id="KW-1185">Reference proteome</keyword>
<comment type="catalytic activity">
    <reaction evidence="7">
        <text>ATP + H2O + polyamine-[polyamine-binding protein]Side 1 = ADP + phosphate + polyamineSide 2 + [polyamine-binding protein]Side 1.</text>
        <dbReference type="EC" id="7.6.2.11"/>
    </reaction>
</comment>
<dbReference type="AlphaFoldDB" id="A0A1V4I8B2"/>
<dbReference type="NCBIfam" id="TIGR01187">
    <property type="entry name" value="potA"/>
    <property type="match status" value="1"/>
</dbReference>
<dbReference type="InterPro" id="IPR017871">
    <property type="entry name" value="ABC_transporter-like_CS"/>
</dbReference>
<feature type="domain" description="ABC transporter" evidence="8">
    <location>
        <begin position="6"/>
        <end position="236"/>
    </location>
</feature>
<dbReference type="InterPro" id="IPR008995">
    <property type="entry name" value="Mo/tungstate-bd_C_term_dom"/>
</dbReference>
<keyword evidence="9" id="KW-0378">Hydrolase</keyword>
<dbReference type="RefSeq" id="WP_079428389.1">
    <property type="nucleotide sequence ID" value="NZ_MZGV01000098.1"/>
</dbReference>
<dbReference type="InterPro" id="IPR013611">
    <property type="entry name" value="Transp-assoc_OB_typ2"/>
</dbReference>
<evidence type="ECO:0000256" key="6">
    <source>
        <dbReference type="ARBA" id="ARBA00023136"/>
    </source>
</evidence>
<dbReference type="Gene3D" id="3.40.50.300">
    <property type="entry name" value="P-loop containing nucleotide triphosphate hydrolases"/>
    <property type="match status" value="1"/>
</dbReference>
<dbReference type="InterPro" id="IPR003593">
    <property type="entry name" value="AAA+_ATPase"/>
</dbReference>
<dbReference type="InterPro" id="IPR050093">
    <property type="entry name" value="ABC_SmlMolc_Importer"/>
</dbReference>
<dbReference type="Pfam" id="PF00005">
    <property type="entry name" value="ABC_tran"/>
    <property type="match status" value="1"/>
</dbReference>
<dbReference type="GO" id="GO:0043190">
    <property type="term" value="C:ATP-binding cassette (ABC) transporter complex"/>
    <property type="evidence" value="ECO:0007669"/>
    <property type="project" value="InterPro"/>
</dbReference>
<dbReference type="PANTHER" id="PTHR42781:SF4">
    <property type="entry name" value="SPERMIDINE_PUTRESCINE IMPORT ATP-BINDING PROTEIN POTA"/>
    <property type="match status" value="1"/>
</dbReference>
<name>A0A1V4I8B2_9CLOT</name>
<proteinExistence type="inferred from homology"/>
<dbReference type="EMBL" id="MZGV01000098">
    <property type="protein sequence ID" value="OPJ56186.1"/>
    <property type="molecule type" value="Genomic_DNA"/>
</dbReference>
<keyword evidence="6 7" id="KW-0472">Membrane</keyword>
<dbReference type="InterPro" id="IPR003439">
    <property type="entry name" value="ABC_transporter-like_ATP-bd"/>
</dbReference>
<sequence>MSEYILELIDVVKIFEKQKAVNNISLNIKEGEFITLLGPSGCGKTTTLRMIAGFEMPTSGKILLQGENVEYEQPNKRDINTVFQSYALFPHMNVYDNIAYGLKIKKISKSEIKSRVEEVLKLVKLEGYEKRKPDQLSGGQRQRVAIARAVINRPKVLLLDEPLGALDLKLRKQMQVELKRLQKKLGITFIYVTHDQEEALNMSDKIAVMNSGIIEQFGTPKEIYEKPQTKFVAGFIGESSLFAGNVIEEQGDKAVINCYGRKINVSGYKLKKGVGMVISVRPENIRFSNEKSEEYMIKATIKEHRYAGSIIKTSAVLEDGTEILINNYNKKLDIPETESVIWLSWDTEDMVVIPEEGEN</sequence>
<dbReference type="SUPFAM" id="SSF50331">
    <property type="entry name" value="MOP-like"/>
    <property type="match status" value="1"/>
</dbReference>
<evidence type="ECO:0000259" key="8">
    <source>
        <dbReference type="PROSITE" id="PS50893"/>
    </source>
</evidence>
<dbReference type="InterPro" id="IPR027417">
    <property type="entry name" value="P-loop_NTPase"/>
</dbReference>
<dbReference type="PANTHER" id="PTHR42781">
    <property type="entry name" value="SPERMIDINE/PUTRESCINE IMPORT ATP-BINDING PROTEIN POTA"/>
    <property type="match status" value="1"/>
</dbReference>
<comment type="caution">
    <text evidence="9">The sequence shown here is derived from an EMBL/GenBank/DDBJ whole genome shotgun (WGS) entry which is preliminary data.</text>
</comment>
<evidence type="ECO:0000256" key="4">
    <source>
        <dbReference type="ARBA" id="ARBA00022840"/>
    </source>
</evidence>
<evidence type="ECO:0000256" key="1">
    <source>
        <dbReference type="ARBA" id="ARBA00022448"/>
    </source>
</evidence>
<evidence type="ECO:0000256" key="7">
    <source>
        <dbReference type="RuleBase" id="RU364083"/>
    </source>
</evidence>
<accession>A0A1V4I8B2</accession>
<evidence type="ECO:0000313" key="10">
    <source>
        <dbReference type="Proteomes" id="UP000190080"/>
    </source>
</evidence>
<dbReference type="InterPro" id="IPR017879">
    <property type="entry name" value="PotA_ATP-bd"/>
</dbReference>
<evidence type="ECO:0000256" key="2">
    <source>
        <dbReference type="ARBA" id="ARBA00022475"/>
    </source>
</evidence>
<dbReference type="CDD" id="cd03300">
    <property type="entry name" value="ABC_PotA_N"/>
    <property type="match status" value="1"/>
</dbReference>
<gene>
    <name evidence="9" type="primary">potA_3</name>
    <name evidence="7" type="synonym">potA</name>
    <name evidence="9" type="ORF">CLORY_43030</name>
</gene>
<comment type="similarity">
    <text evidence="7">Belongs to the ABC transporter superfamily. Spermidine/putrescine importer (TC 3.A.1.11.1) family.</text>
</comment>
<reference evidence="9 10" key="1">
    <citation type="submission" date="2017-03" db="EMBL/GenBank/DDBJ databases">
        <title>Genome sequence of Clostridium oryzae DSM 28571.</title>
        <authorList>
            <person name="Poehlein A."/>
            <person name="Daniel R."/>
        </authorList>
    </citation>
    <scope>NUCLEOTIDE SEQUENCE [LARGE SCALE GENOMIC DNA]</scope>
    <source>
        <strain evidence="9 10">DSM 28571</strain>
    </source>
</reference>
<dbReference type="GO" id="GO:0005524">
    <property type="term" value="F:ATP binding"/>
    <property type="evidence" value="ECO:0007669"/>
    <property type="project" value="UniProtKB-KW"/>
</dbReference>
<protein>
    <recommendedName>
        <fullName evidence="7">Spermidine/putrescine import ATP-binding protein PotA</fullName>
        <ecNumber evidence="7">7.6.2.11</ecNumber>
    </recommendedName>
</protein>
<dbReference type="EC" id="7.6.2.11" evidence="7"/>
<dbReference type="FunFam" id="3.40.50.300:FF:000133">
    <property type="entry name" value="Spermidine/putrescine import ATP-binding protein PotA"/>
    <property type="match status" value="1"/>
</dbReference>
<dbReference type="STRING" id="1450648.CLORY_43030"/>
<keyword evidence="3 7" id="KW-0547">Nucleotide-binding</keyword>
<keyword evidence="4 7" id="KW-0067">ATP-binding</keyword>
<dbReference type="PROSITE" id="PS00211">
    <property type="entry name" value="ABC_TRANSPORTER_1"/>
    <property type="match status" value="1"/>
</dbReference>
<dbReference type="SMART" id="SM00382">
    <property type="entry name" value="AAA"/>
    <property type="match status" value="1"/>
</dbReference>
<dbReference type="SUPFAM" id="SSF52540">
    <property type="entry name" value="P-loop containing nucleoside triphosphate hydrolases"/>
    <property type="match status" value="1"/>
</dbReference>
<dbReference type="Pfam" id="PF08402">
    <property type="entry name" value="TOBE_2"/>
    <property type="match status" value="1"/>
</dbReference>
<organism evidence="9 10">
    <name type="scientific">Clostridium oryzae</name>
    <dbReference type="NCBI Taxonomy" id="1450648"/>
    <lineage>
        <taxon>Bacteria</taxon>
        <taxon>Bacillati</taxon>
        <taxon>Bacillota</taxon>
        <taxon>Clostridia</taxon>
        <taxon>Eubacteriales</taxon>
        <taxon>Clostridiaceae</taxon>
        <taxon>Clostridium</taxon>
    </lineage>
</organism>
<dbReference type="GO" id="GO:0016887">
    <property type="term" value="F:ATP hydrolysis activity"/>
    <property type="evidence" value="ECO:0007669"/>
    <property type="project" value="InterPro"/>
</dbReference>
<keyword evidence="1 7" id="KW-0813">Transport</keyword>
<dbReference type="GO" id="GO:0015594">
    <property type="term" value="F:ABC-type putrescine transporter activity"/>
    <property type="evidence" value="ECO:0007669"/>
    <property type="project" value="InterPro"/>
</dbReference>
<evidence type="ECO:0000256" key="5">
    <source>
        <dbReference type="ARBA" id="ARBA00022967"/>
    </source>
</evidence>
<comment type="subunit">
    <text evidence="7">The complex is composed of two ATP-binding proteins (PotA), two transmembrane proteins (PotB and PotC) and a solute-binding protein (PotD).</text>
</comment>